<reference evidence="2 3" key="1">
    <citation type="submission" date="2016-10" db="EMBL/GenBank/DDBJ databases">
        <authorList>
            <person name="de Groot N.N."/>
        </authorList>
    </citation>
    <scope>NUCLEOTIDE SEQUENCE [LARGE SCALE GENOMIC DNA]</scope>
    <source>
        <strain evidence="2 3">DSM 19938</strain>
    </source>
</reference>
<proteinExistence type="predicted"/>
<gene>
    <name evidence="2" type="ORF">SAMN04487995_2483</name>
</gene>
<dbReference type="AlphaFoldDB" id="A0A1H6U9U0"/>
<dbReference type="Pfam" id="PF18990">
    <property type="entry name" value="DUF5723"/>
    <property type="match status" value="1"/>
</dbReference>
<name>A0A1H6U9U0_9BACT</name>
<organism evidence="2 3">
    <name type="scientific">Dyadobacter koreensis</name>
    <dbReference type="NCBI Taxonomy" id="408657"/>
    <lineage>
        <taxon>Bacteria</taxon>
        <taxon>Pseudomonadati</taxon>
        <taxon>Bacteroidota</taxon>
        <taxon>Cytophagia</taxon>
        <taxon>Cytophagales</taxon>
        <taxon>Spirosomataceae</taxon>
        <taxon>Dyadobacter</taxon>
    </lineage>
</organism>
<accession>A0A1H6U9U0</accession>
<protein>
    <recommendedName>
        <fullName evidence="1">DUF5723 domain-containing protein</fullName>
    </recommendedName>
</protein>
<keyword evidence="3" id="KW-1185">Reference proteome</keyword>
<evidence type="ECO:0000259" key="1">
    <source>
        <dbReference type="Pfam" id="PF18990"/>
    </source>
</evidence>
<dbReference type="InterPro" id="IPR043781">
    <property type="entry name" value="DUF5723"/>
</dbReference>
<dbReference type="STRING" id="408657.SAMN04487995_2483"/>
<sequence>MHVSPLHVLFVEGIMKHKVYRFNHMPKNLLLIGGILLGITNSAISQHLQGIAMGNYSGTQALYHNPAFVSDSRYSVYVNLVGSQLYTANSGVRYNAPYSFLSLITNQVSNEYRSEKGAVLFPRAYLKERLNGRDKWLNAGGDTRLPSIMFGLFKNKIGVGLSTRVRYYVNGSGITEPLARLLSKTTRETDLQGQTFTDQSGKLNVNALAEVAMTIGGVVIDNESDFLKVGVTIKRLVGLYNANAEVRNSSYSIQPDPAWANRRYLIDAGNIDVKYGITKDEAFQDFRPSVSWLLGNSPAGSGWGLDLGAVYEYRPDINKYSYTEKGIRMHDASKNKYLYRIAVSLTDLGRVHFKNPTYLLQQEVKTTGGILRYDDFQNLQGSEGAFIAINRALGASGSQTADFHSILPMAFQASVDYNIQPKIYVNALWVQNLIPQSAFGMRAESMLSVTPRYEHKWYEISVPVSIMNRYSSPAIGLAMRAGPLWFGTDHLTGLLNIGNPKSFNLYFGLSAGLFRRPPEMANKCWPAEKSWLRRIFSRRDSF</sequence>
<dbReference type="EMBL" id="FNXY01000003">
    <property type="protein sequence ID" value="SEI85020.1"/>
    <property type="molecule type" value="Genomic_DNA"/>
</dbReference>
<dbReference type="Proteomes" id="UP000199532">
    <property type="component" value="Unassembled WGS sequence"/>
</dbReference>
<evidence type="ECO:0000313" key="3">
    <source>
        <dbReference type="Proteomes" id="UP000199532"/>
    </source>
</evidence>
<feature type="domain" description="DUF5723" evidence="1">
    <location>
        <begin position="66"/>
        <end position="489"/>
    </location>
</feature>
<evidence type="ECO:0000313" key="2">
    <source>
        <dbReference type="EMBL" id="SEI85020.1"/>
    </source>
</evidence>